<reference evidence="2 3" key="1">
    <citation type="submission" date="2024-04" db="EMBL/GenBank/DDBJ databases">
        <title>Phyllosticta paracitricarpa is synonymous to the EU quarantine fungus P. citricarpa based on phylogenomic analyses.</title>
        <authorList>
            <consortium name="Lawrence Berkeley National Laboratory"/>
            <person name="Van Ingen-Buijs V.A."/>
            <person name="Van Westerhoven A.C."/>
            <person name="Haridas S."/>
            <person name="Skiadas P."/>
            <person name="Martin F."/>
            <person name="Groenewald J.Z."/>
            <person name="Crous P.W."/>
            <person name="Seidl M.F."/>
        </authorList>
    </citation>
    <scope>NUCLEOTIDE SEQUENCE [LARGE SCALE GENOMIC DNA]</scope>
    <source>
        <strain evidence="2 3">CBS 122670</strain>
    </source>
</reference>
<proteinExistence type="predicted"/>
<dbReference type="Proteomes" id="UP001365128">
    <property type="component" value="Unassembled WGS sequence"/>
</dbReference>
<keyword evidence="1" id="KW-1133">Transmembrane helix</keyword>
<dbReference type="EMBL" id="JBBPDW010000003">
    <property type="protein sequence ID" value="KAK7554505.1"/>
    <property type="molecule type" value="Genomic_DNA"/>
</dbReference>
<sequence length="278" mass="30688">MRLLDVLTDIASFVVMVYAAVITVLCFKSARQPPLPIIKENNTAASHYFRHPIVIDGLIGTQLRLVHVDEGNGTNPPVASSSLFSCETTCFMGSRPPAPTAPAAQEKVSEGVAAAGSTKECNCSCSTADVADGDENGNGGDNASDEESIGCDWEVKDFIRFHPVDWLGDAHLRLPLGYLSGGRAAAHACRKEREEATRILLGEGKWSDGEERERFMEDVETEIIQAARRKDDEDYIRRHGQEAFDEREKRYNKKKYGIVESQKGWFGQLTESFWGSGQ</sequence>
<evidence type="ECO:0000313" key="3">
    <source>
        <dbReference type="Proteomes" id="UP001365128"/>
    </source>
</evidence>
<organism evidence="2 3">
    <name type="scientific">Phyllosticta citricarpa</name>
    <dbReference type="NCBI Taxonomy" id="55181"/>
    <lineage>
        <taxon>Eukaryota</taxon>
        <taxon>Fungi</taxon>
        <taxon>Dikarya</taxon>
        <taxon>Ascomycota</taxon>
        <taxon>Pezizomycotina</taxon>
        <taxon>Dothideomycetes</taxon>
        <taxon>Dothideomycetes incertae sedis</taxon>
        <taxon>Botryosphaeriales</taxon>
        <taxon>Phyllostictaceae</taxon>
        <taxon>Phyllosticta</taxon>
    </lineage>
</organism>
<keyword evidence="3" id="KW-1185">Reference proteome</keyword>
<evidence type="ECO:0000256" key="1">
    <source>
        <dbReference type="SAM" id="Phobius"/>
    </source>
</evidence>
<keyword evidence="1" id="KW-0812">Transmembrane</keyword>
<gene>
    <name evidence="2" type="ORF">IWX46DRAFT_216159</name>
</gene>
<name>A0ABR1MNB8_9PEZI</name>
<keyword evidence="1" id="KW-0472">Membrane</keyword>
<comment type="caution">
    <text evidence="2">The sequence shown here is derived from an EMBL/GenBank/DDBJ whole genome shotgun (WGS) entry which is preliminary data.</text>
</comment>
<accession>A0ABR1MNB8</accession>
<protein>
    <submittedName>
        <fullName evidence="2">Uncharacterized protein</fullName>
    </submittedName>
</protein>
<feature type="transmembrane region" description="Helical" evidence="1">
    <location>
        <begin position="6"/>
        <end position="27"/>
    </location>
</feature>
<evidence type="ECO:0000313" key="2">
    <source>
        <dbReference type="EMBL" id="KAK7554505.1"/>
    </source>
</evidence>